<evidence type="ECO:0000256" key="8">
    <source>
        <dbReference type="SAM" id="Phobius"/>
    </source>
</evidence>
<dbReference type="InterPro" id="IPR000715">
    <property type="entry name" value="Glycosyl_transferase_4"/>
</dbReference>
<comment type="subcellular location">
    <subcellularLocation>
        <location evidence="1">Cell membrane</location>
        <topology evidence="1">Multi-pass membrane protein</topology>
    </subcellularLocation>
</comment>
<feature type="transmembrane region" description="Helical" evidence="8">
    <location>
        <begin position="176"/>
        <end position="196"/>
    </location>
</feature>
<keyword evidence="5 8" id="KW-1133">Transmembrane helix</keyword>
<keyword evidence="7" id="KW-0460">Magnesium</keyword>
<sequence length="341" mass="35651">MTTLLVVIGLTALVLSLLLPFAVKPLLRRLGVIDIPNTRSSHSTVVLRGMGLAVSLAILVALVLSLATGLVAVDRSLILVILVLVAAASALGWIEDFRGLSVRVRLATQLLIGAVGTAALATTIDDSSYWWIPVGAIAVATYINAANFMDGINGISGMHGSVVGLFYAWAGVLADQLWLTVAGLVVAAAFAGFLPWNLGRGFVFLGDVGSYLLGASIAAIAVTGLLAGVYLEYLLSPVLIYLADTFTTFLRRARRGERLSTAHRQHVYQRLTDTGLSHVQVSVLVSVLSALTGAAGFVLATAPAPLAVSASLFAAVVVALYLYSPRIFRAAARRRVAAGAC</sequence>
<name>A0A7X1TMC3_9MICC</name>
<feature type="transmembrane region" description="Helical" evidence="8">
    <location>
        <begin position="6"/>
        <end position="24"/>
    </location>
</feature>
<feature type="transmembrane region" description="Helical" evidence="8">
    <location>
        <begin position="77"/>
        <end position="94"/>
    </location>
</feature>
<dbReference type="GO" id="GO:0046872">
    <property type="term" value="F:metal ion binding"/>
    <property type="evidence" value="ECO:0007669"/>
    <property type="project" value="UniProtKB-KW"/>
</dbReference>
<feature type="binding site" evidence="7">
    <location>
        <position position="207"/>
    </location>
    <ligand>
        <name>Mg(2+)</name>
        <dbReference type="ChEBI" id="CHEBI:18420"/>
    </ligand>
</feature>
<dbReference type="GO" id="GO:0009103">
    <property type="term" value="P:lipopolysaccharide biosynthetic process"/>
    <property type="evidence" value="ECO:0007669"/>
    <property type="project" value="TreeGrafter"/>
</dbReference>
<evidence type="ECO:0000256" key="3">
    <source>
        <dbReference type="ARBA" id="ARBA00022679"/>
    </source>
</evidence>
<organism evidence="9 10">
    <name type="scientific">Arthrobacter bussei</name>
    <dbReference type="NCBI Taxonomy" id="2594179"/>
    <lineage>
        <taxon>Bacteria</taxon>
        <taxon>Bacillati</taxon>
        <taxon>Actinomycetota</taxon>
        <taxon>Actinomycetes</taxon>
        <taxon>Micrococcales</taxon>
        <taxon>Micrococcaceae</taxon>
        <taxon>Arthrobacter</taxon>
    </lineage>
</organism>
<evidence type="ECO:0000256" key="2">
    <source>
        <dbReference type="ARBA" id="ARBA00022475"/>
    </source>
</evidence>
<evidence type="ECO:0000256" key="5">
    <source>
        <dbReference type="ARBA" id="ARBA00022989"/>
    </source>
</evidence>
<dbReference type="RefSeq" id="WP_152811840.1">
    <property type="nucleotide sequence ID" value="NZ_VJXX01000001.1"/>
</dbReference>
<comment type="cofactor">
    <cofactor evidence="7">
        <name>Mg(2+)</name>
        <dbReference type="ChEBI" id="CHEBI:18420"/>
    </cofactor>
</comment>
<feature type="transmembrane region" description="Helical" evidence="8">
    <location>
        <begin position="45"/>
        <end position="71"/>
    </location>
</feature>
<reference evidence="10" key="1">
    <citation type="submission" date="2019-07" db="EMBL/GenBank/DDBJ databases">
        <title>Arthrobacter KR32 sp. nov., isolated from mountain cheese made of cows milk.</title>
        <authorList>
            <person name="Flegler A."/>
        </authorList>
    </citation>
    <scope>NUCLEOTIDE SEQUENCE [LARGE SCALE GENOMIC DNA]</scope>
    <source>
        <strain evidence="10">KR32</strain>
    </source>
</reference>
<keyword evidence="6 8" id="KW-0472">Membrane</keyword>
<dbReference type="GO" id="GO:0044038">
    <property type="term" value="P:cell wall macromolecule biosynthetic process"/>
    <property type="evidence" value="ECO:0007669"/>
    <property type="project" value="TreeGrafter"/>
</dbReference>
<feature type="transmembrane region" description="Helical" evidence="8">
    <location>
        <begin position="152"/>
        <end position="170"/>
    </location>
</feature>
<dbReference type="GO" id="GO:0005886">
    <property type="term" value="C:plasma membrane"/>
    <property type="evidence" value="ECO:0007669"/>
    <property type="project" value="UniProtKB-SubCell"/>
</dbReference>
<feature type="transmembrane region" description="Helical" evidence="8">
    <location>
        <begin position="208"/>
        <end position="227"/>
    </location>
</feature>
<dbReference type="OrthoDB" id="9783652at2"/>
<feature type="transmembrane region" description="Helical" evidence="8">
    <location>
        <begin position="279"/>
        <end position="300"/>
    </location>
</feature>
<evidence type="ECO:0000313" key="9">
    <source>
        <dbReference type="EMBL" id="MPY09443.1"/>
    </source>
</evidence>
<keyword evidence="10" id="KW-1185">Reference proteome</keyword>
<dbReference type="AlphaFoldDB" id="A0A7X1TMC3"/>
<evidence type="ECO:0000313" key="10">
    <source>
        <dbReference type="Proteomes" id="UP000326464"/>
    </source>
</evidence>
<gene>
    <name evidence="9" type="ORF">FNH21_01670</name>
</gene>
<dbReference type="GO" id="GO:0016780">
    <property type="term" value="F:phosphotransferase activity, for other substituted phosphate groups"/>
    <property type="evidence" value="ECO:0007669"/>
    <property type="project" value="InterPro"/>
</dbReference>
<feature type="transmembrane region" description="Helical" evidence="8">
    <location>
        <begin position="233"/>
        <end position="250"/>
    </location>
</feature>
<dbReference type="CDD" id="cd06854">
    <property type="entry name" value="GT_WbpL_WbcO_like"/>
    <property type="match status" value="1"/>
</dbReference>
<evidence type="ECO:0000256" key="6">
    <source>
        <dbReference type="ARBA" id="ARBA00023136"/>
    </source>
</evidence>
<evidence type="ECO:0000256" key="1">
    <source>
        <dbReference type="ARBA" id="ARBA00004651"/>
    </source>
</evidence>
<keyword evidence="4 8" id="KW-0812">Transmembrane</keyword>
<comment type="caution">
    <text evidence="9">The sequence shown here is derived from an EMBL/GenBank/DDBJ whole genome shotgun (WGS) entry which is preliminary data.</text>
</comment>
<feature type="transmembrane region" description="Helical" evidence="8">
    <location>
        <begin position="106"/>
        <end position="122"/>
    </location>
</feature>
<dbReference type="Proteomes" id="UP000326464">
    <property type="component" value="Unassembled WGS sequence"/>
</dbReference>
<dbReference type="Pfam" id="PF00953">
    <property type="entry name" value="Glycos_transf_4"/>
    <property type="match status" value="1"/>
</dbReference>
<dbReference type="PANTHER" id="PTHR22926:SF3">
    <property type="entry name" value="UNDECAPRENYL-PHOSPHATE ALPHA-N-ACETYLGLUCOSAMINYL 1-PHOSPHATE TRANSFERASE"/>
    <property type="match status" value="1"/>
</dbReference>
<feature type="binding site" evidence="7">
    <location>
        <position position="147"/>
    </location>
    <ligand>
        <name>Mg(2+)</name>
        <dbReference type="ChEBI" id="CHEBI:18420"/>
    </ligand>
</feature>
<dbReference type="PANTHER" id="PTHR22926">
    <property type="entry name" value="PHOSPHO-N-ACETYLMURAMOYL-PENTAPEPTIDE-TRANSFERASE"/>
    <property type="match status" value="1"/>
</dbReference>
<evidence type="ECO:0000256" key="7">
    <source>
        <dbReference type="PIRSR" id="PIRSR600715-1"/>
    </source>
</evidence>
<feature type="transmembrane region" description="Helical" evidence="8">
    <location>
        <begin position="306"/>
        <end position="324"/>
    </location>
</feature>
<accession>A0A7X1TMC3</accession>
<proteinExistence type="predicted"/>
<dbReference type="GO" id="GO:0071555">
    <property type="term" value="P:cell wall organization"/>
    <property type="evidence" value="ECO:0007669"/>
    <property type="project" value="TreeGrafter"/>
</dbReference>
<evidence type="ECO:0000256" key="4">
    <source>
        <dbReference type="ARBA" id="ARBA00022692"/>
    </source>
</evidence>
<keyword evidence="3 9" id="KW-0808">Transferase</keyword>
<keyword evidence="2" id="KW-1003">Cell membrane</keyword>
<dbReference type="EMBL" id="VJXX01000001">
    <property type="protein sequence ID" value="MPY09443.1"/>
    <property type="molecule type" value="Genomic_DNA"/>
</dbReference>
<keyword evidence="7" id="KW-0479">Metal-binding</keyword>
<protein>
    <submittedName>
        <fullName evidence="9">Glycosyltransferase family 4 protein</fullName>
    </submittedName>
</protein>
<feature type="transmembrane region" description="Helical" evidence="8">
    <location>
        <begin position="128"/>
        <end position="145"/>
    </location>
</feature>